<evidence type="ECO:0000256" key="4">
    <source>
        <dbReference type="ARBA" id="ARBA00023242"/>
    </source>
</evidence>
<feature type="domain" description="RPAP1/MINIYO-like TPR repeats" evidence="8">
    <location>
        <begin position="802"/>
        <end position="998"/>
    </location>
</feature>
<dbReference type="PANTHER" id="PTHR21483:SF18">
    <property type="entry name" value="RNA POLYMERASE II-ASSOCIATED PROTEIN 1"/>
    <property type="match status" value="1"/>
</dbReference>
<dbReference type="InterPro" id="IPR013930">
    <property type="entry name" value="RPAP1_N"/>
</dbReference>
<evidence type="ECO:0000259" key="8">
    <source>
        <dbReference type="Pfam" id="PF25766"/>
    </source>
</evidence>
<feature type="compositionally biased region" description="Polar residues" evidence="5">
    <location>
        <begin position="17"/>
        <end position="31"/>
    </location>
</feature>
<reference evidence="9" key="1">
    <citation type="submission" date="2013-12" db="EMBL/GenBank/DDBJ databases">
        <title>The Genome Sequence of Aphanomyces invadans NJM9701.</title>
        <authorList>
            <consortium name="The Broad Institute Genomics Platform"/>
            <person name="Russ C."/>
            <person name="Tyler B."/>
            <person name="van West P."/>
            <person name="Dieguez-Uribeondo J."/>
            <person name="Young S.K."/>
            <person name="Zeng Q."/>
            <person name="Gargeya S."/>
            <person name="Fitzgerald M."/>
            <person name="Abouelleil A."/>
            <person name="Alvarado L."/>
            <person name="Chapman S.B."/>
            <person name="Gainer-Dewar J."/>
            <person name="Goldberg J."/>
            <person name="Griggs A."/>
            <person name="Gujja S."/>
            <person name="Hansen M."/>
            <person name="Howarth C."/>
            <person name="Imamovic A."/>
            <person name="Ireland A."/>
            <person name="Larimer J."/>
            <person name="McCowan C."/>
            <person name="Murphy C."/>
            <person name="Pearson M."/>
            <person name="Poon T.W."/>
            <person name="Priest M."/>
            <person name="Roberts A."/>
            <person name="Saif S."/>
            <person name="Shea T."/>
            <person name="Sykes S."/>
            <person name="Wortman J."/>
            <person name="Nusbaum C."/>
            <person name="Birren B."/>
        </authorList>
    </citation>
    <scope>NUCLEOTIDE SEQUENCE [LARGE SCALE GENOMIC DNA]</scope>
    <source>
        <strain evidence="9">NJM9701</strain>
    </source>
</reference>
<dbReference type="GeneID" id="20087269"/>
<evidence type="ECO:0000256" key="2">
    <source>
        <dbReference type="ARBA" id="ARBA00009953"/>
    </source>
</evidence>
<dbReference type="eggNOG" id="KOG4732">
    <property type="taxonomic scope" value="Eukaryota"/>
</dbReference>
<proteinExistence type="inferred from homology"/>
<evidence type="ECO:0000256" key="1">
    <source>
        <dbReference type="ARBA" id="ARBA00004123"/>
    </source>
</evidence>
<comment type="subcellular location">
    <subcellularLocation>
        <location evidence="1">Nucleus</location>
    </subcellularLocation>
</comment>
<keyword evidence="3" id="KW-0804">Transcription</keyword>
<feature type="region of interest" description="Disordered" evidence="5">
    <location>
        <begin position="163"/>
        <end position="208"/>
    </location>
</feature>
<dbReference type="Pfam" id="PF08620">
    <property type="entry name" value="RPAP1_C"/>
    <property type="match status" value="1"/>
</dbReference>
<accession>A0A024TQS8</accession>
<feature type="region of interest" description="Disordered" evidence="5">
    <location>
        <begin position="17"/>
        <end position="50"/>
    </location>
</feature>
<dbReference type="InterPro" id="IPR039913">
    <property type="entry name" value="RPAP1/Rba50"/>
</dbReference>
<dbReference type="VEuPathDB" id="FungiDB:H310_10219"/>
<dbReference type="Pfam" id="PF25766">
    <property type="entry name" value="TPR_RPAP1"/>
    <property type="match status" value="1"/>
</dbReference>
<dbReference type="RefSeq" id="XP_008874753.1">
    <property type="nucleotide sequence ID" value="XM_008876531.1"/>
</dbReference>
<dbReference type="InterPro" id="IPR013929">
    <property type="entry name" value="RPAP1_C"/>
</dbReference>
<evidence type="ECO:0000259" key="6">
    <source>
        <dbReference type="Pfam" id="PF08620"/>
    </source>
</evidence>
<dbReference type="Pfam" id="PF08621">
    <property type="entry name" value="RPAP1_N"/>
    <property type="match status" value="1"/>
</dbReference>
<name>A0A024TQS8_9STRA</name>
<dbReference type="AlphaFoldDB" id="A0A024TQS8"/>
<dbReference type="PANTHER" id="PTHR21483">
    <property type="entry name" value="RNA POLYMERASE II-ASSOCIATED PROTEIN 1"/>
    <property type="match status" value="1"/>
</dbReference>
<organism evidence="9">
    <name type="scientific">Aphanomyces invadans</name>
    <dbReference type="NCBI Taxonomy" id="157072"/>
    <lineage>
        <taxon>Eukaryota</taxon>
        <taxon>Sar</taxon>
        <taxon>Stramenopiles</taxon>
        <taxon>Oomycota</taxon>
        <taxon>Saprolegniomycetes</taxon>
        <taxon>Saprolegniales</taxon>
        <taxon>Verrucalvaceae</taxon>
        <taxon>Aphanomyces</taxon>
    </lineage>
</organism>
<feature type="compositionally biased region" description="Polar residues" evidence="5">
    <location>
        <begin position="178"/>
        <end position="188"/>
    </location>
</feature>
<evidence type="ECO:0000256" key="3">
    <source>
        <dbReference type="ARBA" id="ARBA00023163"/>
    </source>
</evidence>
<gene>
    <name evidence="9" type="ORF">H310_10219</name>
</gene>
<dbReference type="STRING" id="157072.A0A024TQS8"/>
<dbReference type="InterPro" id="IPR057989">
    <property type="entry name" value="TPR_RPAP1/MINIYO-like"/>
</dbReference>
<dbReference type="OrthoDB" id="348201at2759"/>
<feature type="domain" description="RPAP1 N-terminal" evidence="7">
    <location>
        <begin position="121"/>
        <end position="163"/>
    </location>
</feature>
<protein>
    <recommendedName>
        <fullName evidence="10">RNA polymerase II-associated protein 1 C-terminal domain-containing protein</fullName>
    </recommendedName>
</protein>
<evidence type="ECO:0000313" key="9">
    <source>
        <dbReference type="EMBL" id="ETV96490.1"/>
    </source>
</evidence>
<keyword evidence="4" id="KW-0539">Nucleus</keyword>
<comment type="similarity">
    <text evidence="2">Belongs to the RPAP1 family.</text>
</comment>
<dbReference type="GO" id="GO:0006366">
    <property type="term" value="P:transcription by RNA polymerase II"/>
    <property type="evidence" value="ECO:0007669"/>
    <property type="project" value="InterPro"/>
</dbReference>
<dbReference type="EMBL" id="KI913976">
    <property type="protein sequence ID" value="ETV96490.1"/>
    <property type="molecule type" value="Genomic_DNA"/>
</dbReference>
<evidence type="ECO:0000259" key="7">
    <source>
        <dbReference type="Pfam" id="PF08621"/>
    </source>
</evidence>
<evidence type="ECO:0008006" key="10">
    <source>
        <dbReference type="Google" id="ProtNLM"/>
    </source>
</evidence>
<feature type="domain" description="RPAP1 C-terminal" evidence="6">
    <location>
        <begin position="246"/>
        <end position="306"/>
    </location>
</feature>
<evidence type="ECO:0000256" key="5">
    <source>
        <dbReference type="SAM" id="MobiDB-lite"/>
    </source>
</evidence>
<sequence>MDMDAELAKLLHEQEQFMQSGKASSVKLQSTKPKHIPTQAPPTPSPLPPSVVRAQVVERLTPVKTMPMSTIPPTDGGFPSTKKTSLFGRRRNQQATTDSVATLPTIARKLQSTSSSAIPNDIQYDNDAAIAKMSLEDIRKAQADLHASLPPEILDMFMKRKKNSTDPAATGSIAPPSHDSSSPVQPSLQNPPPASTSTVTPSTDESLRRAVSELPKEQRLKHEWMASLPEVHLQPEGEHVAESQPRVDLEGKLIVATADTVPLHTGLFHHGLNPDLAGYTTEELLILARSTVGSQRAMALSVLAKAIAAGTTAATTAMALVARSALEESNSSVLVAAIDVLHACLIQFDLMTDVDQVEWTPRDAQGHARVVAYIDEDEVSDVKDIADPIQALLFTQLPPRLLQLIDAQQAPLVSSHAQLQLLEICVVIAMHSPRAAAQFLEGTAVFSLLNSLLSVATVDTLLKSIEMTAATLLWILRLCQADKIHAQQLLDHQVLASTKVFLAMRFPPALLPLQTLTMRIWRVCLSYRLDQPSIAYLFPLLCGYDAKALTQSVDSISLEPWPRVMQECILDALVFLIDEASTVAFLPFFIQQASELGTQSASAVRFLAATYPLLFTYPSLEPAPFVSVWPTLRTLSTNLSPQVVEAIVALHQIVAANPHSLVQVDLEETVAFIQSYVPSLTTTPKPQLAVAAALLEFVISWKGVNDSMRDWVRATAYPLLQCIQPGQHKLVRQLLRCVLEQPPLVAIYEALLCPPAISKNITCHTLQPLESTSKSANPTVSTLPPPPGWVFALASRLHSMDSQEESIMLTHLVKFLTVVETRQPELFAAISPTDKVLHLAHVYLWEAEAWRDCSAGLHALIHRYIRQRHDQDKPDSLMDATERIVSVQHQSVSNLLSTLVQVFCNVSFGDKGLAWILTMYLQPNRVPIATQFAVWNEVAQLQCLHLLETITDLESVYVVDDAILDAYLQSVVQQHLTAEKGMAMYRMVVHHIAHFCFTGAVTSLRKQSMLLEVFQSKLRRLIHDMVSNPTNETTRAMLTHAKDLGPFAPYSDVIQECLNNIGE</sequence>
<feature type="compositionally biased region" description="Pro residues" evidence="5">
    <location>
        <begin position="39"/>
        <end position="49"/>
    </location>
</feature>